<dbReference type="Proteomes" id="UP000199013">
    <property type="component" value="Unassembled WGS sequence"/>
</dbReference>
<accession>A0A1C3NXX8</accession>
<evidence type="ECO:0000313" key="1">
    <source>
        <dbReference type="EMBL" id="SBW22400.1"/>
    </source>
</evidence>
<sequence>MSELVWIALCDLSQTDELAAKLRHNSQLSITLASFSEMAIGATIGLAPIRRKRIIMLGCQSC</sequence>
<dbReference type="EMBL" id="FLUV01001085">
    <property type="protein sequence ID" value="SBW22400.1"/>
    <property type="molecule type" value="Genomic_DNA"/>
</dbReference>
<organism evidence="1 2">
    <name type="scientific">Candidatus Protofrankia californiensis</name>
    <dbReference type="NCBI Taxonomy" id="1839754"/>
    <lineage>
        <taxon>Bacteria</taxon>
        <taxon>Bacillati</taxon>
        <taxon>Actinomycetota</taxon>
        <taxon>Actinomycetes</taxon>
        <taxon>Frankiales</taxon>
        <taxon>Frankiaceae</taxon>
        <taxon>Protofrankia</taxon>
    </lineage>
</organism>
<gene>
    <name evidence="1" type="ORF">FDG2_2577</name>
</gene>
<keyword evidence="2" id="KW-1185">Reference proteome</keyword>
<dbReference type="AlphaFoldDB" id="A0A1C3NXX8"/>
<proteinExistence type="predicted"/>
<name>A0A1C3NXX8_9ACTN</name>
<protein>
    <submittedName>
        <fullName evidence="1">Uncharacterized protein</fullName>
    </submittedName>
</protein>
<evidence type="ECO:0000313" key="2">
    <source>
        <dbReference type="Proteomes" id="UP000199013"/>
    </source>
</evidence>
<reference evidence="2" key="1">
    <citation type="submission" date="2016-02" db="EMBL/GenBank/DDBJ databases">
        <authorList>
            <person name="Wibberg D."/>
        </authorList>
    </citation>
    <scope>NUCLEOTIDE SEQUENCE [LARGE SCALE GENOMIC DNA]</scope>
</reference>